<evidence type="ECO:0000313" key="2">
    <source>
        <dbReference type="Proteomes" id="UP001241603"/>
    </source>
</evidence>
<evidence type="ECO:0000313" key="1">
    <source>
        <dbReference type="EMBL" id="MDQ0437955.1"/>
    </source>
</evidence>
<organism evidence="1 2">
    <name type="scientific">Kaistia dalseonensis</name>
    <dbReference type="NCBI Taxonomy" id="410840"/>
    <lineage>
        <taxon>Bacteria</taxon>
        <taxon>Pseudomonadati</taxon>
        <taxon>Pseudomonadota</taxon>
        <taxon>Alphaproteobacteria</taxon>
        <taxon>Hyphomicrobiales</taxon>
        <taxon>Kaistiaceae</taxon>
        <taxon>Kaistia</taxon>
    </lineage>
</organism>
<dbReference type="EMBL" id="JAUSVO010000003">
    <property type="protein sequence ID" value="MDQ0437955.1"/>
    <property type="molecule type" value="Genomic_DNA"/>
</dbReference>
<reference evidence="1 2" key="1">
    <citation type="submission" date="2023-07" db="EMBL/GenBank/DDBJ databases">
        <title>Genomic Encyclopedia of Type Strains, Phase IV (KMG-IV): sequencing the most valuable type-strain genomes for metagenomic binning, comparative biology and taxonomic classification.</title>
        <authorList>
            <person name="Goeker M."/>
        </authorList>
    </citation>
    <scope>NUCLEOTIDE SEQUENCE [LARGE SCALE GENOMIC DNA]</scope>
    <source>
        <strain evidence="1 2">B6-8</strain>
    </source>
</reference>
<keyword evidence="2" id="KW-1185">Reference proteome</keyword>
<accession>A0ABU0H6P0</accession>
<comment type="caution">
    <text evidence="1">The sequence shown here is derived from an EMBL/GenBank/DDBJ whole genome shotgun (WGS) entry which is preliminary data.</text>
</comment>
<proteinExistence type="predicted"/>
<name>A0ABU0H6P0_9HYPH</name>
<protein>
    <submittedName>
        <fullName evidence="1">Uncharacterized protein</fullName>
    </submittedName>
</protein>
<sequence length="45" mass="4948">MGRHGVDAMAISGEYLTIKCRVALISHPICRVITLRYEPVEGPHG</sequence>
<gene>
    <name evidence="1" type="ORF">QO014_002347</name>
</gene>
<dbReference type="Proteomes" id="UP001241603">
    <property type="component" value="Unassembled WGS sequence"/>
</dbReference>